<dbReference type="STRING" id="1798495.A3C19_03465"/>
<evidence type="ECO:0008006" key="3">
    <source>
        <dbReference type="Google" id="ProtNLM"/>
    </source>
</evidence>
<protein>
    <recommendedName>
        <fullName evidence="3">CRISPR system ring nuclease SSO1393-like domain-containing protein</fullName>
    </recommendedName>
</protein>
<sequence length="107" mass="11128">MEIASRKADLYKVGFGAPAQNDQIVRDAELALAAIFDQIEDDLGPVTRGIDDLALVNGPASLPVAVVIANSLLQRYGVVAVFDPKMSGYVVSASSSPAMPVGMVIPA</sequence>
<reference evidence="1 2" key="1">
    <citation type="journal article" date="2016" name="Nat. Commun.">
        <title>Thousands of microbial genomes shed light on interconnected biogeochemical processes in an aquifer system.</title>
        <authorList>
            <person name="Anantharaman K."/>
            <person name="Brown C.T."/>
            <person name="Hug L.A."/>
            <person name="Sharon I."/>
            <person name="Castelle C.J."/>
            <person name="Probst A.J."/>
            <person name="Thomas B.C."/>
            <person name="Singh A."/>
            <person name="Wilkins M.J."/>
            <person name="Karaoz U."/>
            <person name="Brodie E.L."/>
            <person name="Williams K.H."/>
            <person name="Hubbard S.S."/>
            <person name="Banfield J.F."/>
        </authorList>
    </citation>
    <scope>NUCLEOTIDE SEQUENCE [LARGE SCALE GENOMIC DNA]</scope>
</reference>
<evidence type="ECO:0000313" key="1">
    <source>
        <dbReference type="EMBL" id="OGG62342.1"/>
    </source>
</evidence>
<organism evidence="1 2">
    <name type="scientific">Candidatus Kaiserbacteria bacterium RIFCSPHIGHO2_02_FULL_54_22</name>
    <dbReference type="NCBI Taxonomy" id="1798495"/>
    <lineage>
        <taxon>Bacteria</taxon>
        <taxon>Candidatus Kaiseribacteriota</taxon>
    </lineage>
</organism>
<dbReference type="AlphaFoldDB" id="A0A1F6DMT4"/>
<dbReference type="Proteomes" id="UP000178532">
    <property type="component" value="Unassembled WGS sequence"/>
</dbReference>
<dbReference type="EMBL" id="MFLI01000008">
    <property type="protein sequence ID" value="OGG62342.1"/>
    <property type="molecule type" value="Genomic_DNA"/>
</dbReference>
<accession>A0A1F6DMT4</accession>
<evidence type="ECO:0000313" key="2">
    <source>
        <dbReference type="Proteomes" id="UP000178532"/>
    </source>
</evidence>
<gene>
    <name evidence="1" type="ORF">A3C19_03465</name>
</gene>
<comment type="caution">
    <text evidence="1">The sequence shown here is derived from an EMBL/GenBank/DDBJ whole genome shotgun (WGS) entry which is preliminary data.</text>
</comment>
<name>A0A1F6DMT4_9BACT</name>
<proteinExistence type="predicted"/>